<keyword evidence="6 14" id="KW-0349">Heme</keyword>
<comment type="caution">
    <text evidence="16">The sequence shown here is derived from an EMBL/GenBank/DDBJ whole genome shotgun (WGS) entry which is preliminary data.</text>
</comment>
<keyword evidence="17" id="KW-1185">Reference proteome</keyword>
<name>A0A5N5LZM0_9ROSI</name>
<feature type="binding site" evidence="12">
    <location>
        <position position="204"/>
    </location>
    <ligand>
        <name>Ca(2+)</name>
        <dbReference type="ChEBI" id="CHEBI:29108"/>
        <label>2</label>
    </ligand>
</feature>
<keyword evidence="7 12" id="KW-0479">Metal-binding</keyword>
<keyword evidence="14" id="KW-0376">Hydrogen peroxide</keyword>
<keyword evidence="9 12" id="KW-0408">Iron</keyword>
<comment type="cofactor">
    <cofactor evidence="12 14">
        <name>heme b</name>
        <dbReference type="ChEBI" id="CHEBI:60344"/>
    </cofactor>
    <text evidence="12 14">Binds 1 heme b (iron(II)-protoporphyrin IX) group per subunit.</text>
</comment>
<dbReference type="InterPro" id="IPR019793">
    <property type="entry name" value="Peroxidases_heam-ligand_BS"/>
</dbReference>
<evidence type="ECO:0000256" key="5">
    <source>
        <dbReference type="ARBA" id="ARBA00022559"/>
    </source>
</evidence>
<evidence type="ECO:0000313" key="16">
    <source>
        <dbReference type="EMBL" id="KAB5548192.1"/>
    </source>
</evidence>
<protein>
    <recommendedName>
        <fullName evidence="4 14">Peroxidase</fullName>
        <ecNumber evidence="4 14">1.11.1.7</ecNumber>
    </recommendedName>
</protein>
<dbReference type="AlphaFoldDB" id="A0A5N5LZM0"/>
<gene>
    <name evidence="16" type="ORF">DKX38_011598</name>
</gene>
<feature type="disulfide bond" evidence="13">
    <location>
        <begin position="152"/>
        <end position="184"/>
    </location>
</feature>
<comment type="function">
    <text evidence="2">Removal of H(2)O(2), oxidation of toxic reductants, biosynthesis and degradation of lignin, suberization, auxin catabolism, response to environmental stresses such as wounding, pathogen attack and oxidative stress. These functions might be dependent on each isozyme/isoform in each plant tissue.</text>
</comment>
<feature type="binding site" evidence="12">
    <location>
        <position position="197"/>
    </location>
    <ligand>
        <name>Ca(2+)</name>
        <dbReference type="ChEBI" id="CHEBI:29108"/>
        <label>2</label>
    </ligand>
</feature>
<evidence type="ECO:0000256" key="2">
    <source>
        <dbReference type="ARBA" id="ARBA00002322"/>
    </source>
</evidence>
<dbReference type="PANTHER" id="PTHR31388:SF2">
    <property type="entry name" value="PEROXIDASE 17"/>
    <property type="match status" value="1"/>
</dbReference>
<dbReference type="Pfam" id="PF00141">
    <property type="entry name" value="peroxidase"/>
    <property type="match status" value="1"/>
</dbReference>
<dbReference type="Proteomes" id="UP000326939">
    <property type="component" value="Chromosome 7"/>
</dbReference>
<dbReference type="GO" id="GO:0006979">
    <property type="term" value="P:response to oxidative stress"/>
    <property type="evidence" value="ECO:0007669"/>
    <property type="project" value="UniProtKB-UniRule"/>
</dbReference>
<dbReference type="GO" id="GO:0042744">
    <property type="term" value="P:hydrogen peroxide catabolic process"/>
    <property type="evidence" value="ECO:0007669"/>
    <property type="project" value="UniProtKB-KW"/>
</dbReference>
<dbReference type="FunFam" id="1.10.420.10:FF:000001">
    <property type="entry name" value="Peroxidase"/>
    <property type="match status" value="1"/>
</dbReference>
<comment type="subcellular location">
    <subcellularLocation>
        <location evidence="14">Secreted</location>
    </subcellularLocation>
</comment>
<dbReference type="PROSITE" id="PS00435">
    <property type="entry name" value="PEROXIDASE_1"/>
    <property type="match status" value="1"/>
</dbReference>
<dbReference type="SUPFAM" id="SSF48113">
    <property type="entry name" value="Heme-dependent peroxidases"/>
    <property type="match status" value="1"/>
</dbReference>
<sequence>MSLGSDDLTTTLCNSIQALGRGFDVTSDIRLLYCKGATGSRLVHIDEEHARDLDISHELVLPSVSFDIDCSPGKRSIERIPVCSFHESGGPDWDVKLGRVDSLSTSQEDSNNIMPSPRANASLLIDLFERFNLSVKDLVALSGSHSIGQARCFSIIFRLYNQSGSGGPDPMIETKYREKLNKLCPLGGDENVTGDLDATPTKFDNGYFKDLVAGRGFLNSDQTLYTFPETRKYVTLFSKNQQAFFRAFVEGMIKMGDLQSGRPGEIRSSCRMANSRPVRALMESQVRD</sequence>
<evidence type="ECO:0000256" key="14">
    <source>
        <dbReference type="RuleBase" id="RU362060"/>
    </source>
</evidence>
<keyword evidence="5 14" id="KW-0575">Peroxidase</keyword>
<evidence type="ECO:0000256" key="3">
    <source>
        <dbReference type="ARBA" id="ARBA00006873"/>
    </source>
</evidence>
<evidence type="ECO:0000256" key="10">
    <source>
        <dbReference type="ARBA" id="ARBA00023157"/>
    </source>
</evidence>
<dbReference type="Gene3D" id="1.10.520.10">
    <property type="match status" value="1"/>
</dbReference>
<feature type="domain" description="Plant heme peroxidase family profile" evidence="15">
    <location>
        <begin position="67"/>
        <end position="274"/>
    </location>
</feature>
<evidence type="ECO:0000256" key="9">
    <source>
        <dbReference type="ARBA" id="ARBA00023004"/>
    </source>
</evidence>
<evidence type="ECO:0000256" key="4">
    <source>
        <dbReference type="ARBA" id="ARBA00012313"/>
    </source>
</evidence>
<feature type="binding site" evidence="11">
    <location>
        <position position="115"/>
    </location>
    <ligand>
        <name>substrate</name>
    </ligand>
</feature>
<evidence type="ECO:0000256" key="13">
    <source>
        <dbReference type="PIRSR" id="PIRSR600823-5"/>
    </source>
</evidence>
<dbReference type="InterPro" id="IPR000823">
    <property type="entry name" value="Peroxidase_pln"/>
</dbReference>
<dbReference type="InterPro" id="IPR002016">
    <property type="entry name" value="Haem_peroxidase"/>
</dbReference>
<keyword evidence="8 14" id="KW-0560">Oxidoreductase</keyword>
<comment type="similarity">
    <text evidence="3">Belongs to the peroxidase family. Ascorbate peroxidase subfamily.</text>
</comment>
<organism evidence="16 17">
    <name type="scientific">Salix brachista</name>
    <dbReference type="NCBI Taxonomy" id="2182728"/>
    <lineage>
        <taxon>Eukaryota</taxon>
        <taxon>Viridiplantae</taxon>
        <taxon>Streptophyta</taxon>
        <taxon>Embryophyta</taxon>
        <taxon>Tracheophyta</taxon>
        <taxon>Spermatophyta</taxon>
        <taxon>Magnoliopsida</taxon>
        <taxon>eudicotyledons</taxon>
        <taxon>Gunneridae</taxon>
        <taxon>Pentapetalae</taxon>
        <taxon>rosids</taxon>
        <taxon>fabids</taxon>
        <taxon>Malpighiales</taxon>
        <taxon>Salicaceae</taxon>
        <taxon>Saliceae</taxon>
        <taxon>Salix</taxon>
    </lineage>
</organism>
<dbReference type="GO" id="GO:0046872">
    <property type="term" value="F:metal ion binding"/>
    <property type="evidence" value="ECO:0007669"/>
    <property type="project" value="UniProtKB-UniRule"/>
</dbReference>
<dbReference type="EMBL" id="VDCV01000007">
    <property type="protein sequence ID" value="KAB5548192.1"/>
    <property type="molecule type" value="Genomic_DNA"/>
</dbReference>
<dbReference type="GO" id="GO:0140825">
    <property type="term" value="F:lactoperoxidase activity"/>
    <property type="evidence" value="ECO:0007669"/>
    <property type="project" value="UniProtKB-EC"/>
</dbReference>
<comment type="catalytic activity">
    <reaction evidence="1 14">
        <text>2 a phenolic donor + H2O2 = 2 a phenolic radical donor + 2 H2O</text>
        <dbReference type="Rhea" id="RHEA:56136"/>
        <dbReference type="ChEBI" id="CHEBI:15377"/>
        <dbReference type="ChEBI" id="CHEBI:16240"/>
        <dbReference type="ChEBI" id="CHEBI:139520"/>
        <dbReference type="ChEBI" id="CHEBI:139521"/>
        <dbReference type="EC" id="1.11.1.7"/>
    </reaction>
</comment>
<proteinExistence type="inferred from homology"/>
<dbReference type="PRINTS" id="PR00461">
    <property type="entry name" value="PLPEROXIDASE"/>
</dbReference>
<accession>A0A5N5LZM0</accession>
<comment type="similarity">
    <text evidence="14">Belongs to the peroxidase family. Classical plant (class III) peroxidase subfamily.</text>
</comment>
<evidence type="ECO:0000256" key="1">
    <source>
        <dbReference type="ARBA" id="ARBA00000189"/>
    </source>
</evidence>
<evidence type="ECO:0000259" key="15">
    <source>
        <dbReference type="PROSITE" id="PS50873"/>
    </source>
</evidence>
<dbReference type="PROSITE" id="PS50873">
    <property type="entry name" value="PEROXIDASE_4"/>
    <property type="match status" value="1"/>
</dbReference>
<keyword evidence="14" id="KW-0964">Secreted</keyword>
<keyword evidence="12 14" id="KW-0106">Calcium</keyword>
<keyword evidence="10 13" id="KW-1015">Disulfide bond</keyword>
<dbReference type="GO" id="GO:0020037">
    <property type="term" value="F:heme binding"/>
    <property type="evidence" value="ECO:0007669"/>
    <property type="project" value="UniProtKB-UniRule"/>
</dbReference>
<dbReference type="GO" id="GO:0005576">
    <property type="term" value="C:extracellular region"/>
    <property type="evidence" value="ECO:0007669"/>
    <property type="project" value="UniProtKB-SubCell"/>
</dbReference>
<evidence type="ECO:0000256" key="7">
    <source>
        <dbReference type="ARBA" id="ARBA00022723"/>
    </source>
</evidence>
<evidence type="ECO:0000256" key="11">
    <source>
        <dbReference type="PIRSR" id="PIRSR600823-2"/>
    </source>
</evidence>
<dbReference type="EC" id="1.11.1.7" evidence="4 14"/>
<evidence type="ECO:0000256" key="8">
    <source>
        <dbReference type="ARBA" id="ARBA00023002"/>
    </source>
</evidence>
<dbReference type="PRINTS" id="PR00458">
    <property type="entry name" value="PEROXIDASE"/>
</dbReference>
<feature type="binding site" evidence="12">
    <location>
        <position position="199"/>
    </location>
    <ligand>
        <name>Ca(2+)</name>
        <dbReference type="ChEBI" id="CHEBI:29108"/>
        <label>2</label>
    </ligand>
</feature>
<reference evidence="17" key="1">
    <citation type="journal article" date="2019" name="Gigascience">
        <title>De novo genome assembly of the endangered Acer yangbiense, a plant species with extremely small populations endemic to Yunnan Province, China.</title>
        <authorList>
            <person name="Yang J."/>
            <person name="Wariss H.M."/>
            <person name="Tao L."/>
            <person name="Zhang R."/>
            <person name="Yun Q."/>
            <person name="Hollingsworth P."/>
            <person name="Dao Z."/>
            <person name="Luo G."/>
            <person name="Guo H."/>
            <person name="Ma Y."/>
            <person name="Sun W."/>
        </authorList>
    </citation>
    <scope>NUCLEOTIDE SEQUENCE [LARGE SCALE GENOMIC DNA]</scope>
    <source>
        <strain evidence="17">cv. br00</strain>
    </source>
</reference>
<dbReference type="Gene3D" id="1.10.420.10">
    <property type="entry name" value="Peroxidase, domain 2"/>
    <property type="match status" value="1"/>
</dbReference>
<evidence type="ECO:0000313" key="17">
    <source>
        <dbReference type="Proteomes" id="UP000326939"/>
    </source>
</evidence>
<evidence type="ECO:0000256" key="12">
    <source>
        <dbReference type="PIRSR" id="PIRSR600823-3"/>
    </source>
</evidence>
<evidence type="ECO:0000256" key="6">
    <source>
        <dbReference type="ARBA" id="ARBA00022617"/>
    </source>
</evidence>
<comment type="cofactor">
    <cofactor evidence="12 14">
        <name>Ca(2+)</name>
        <dbReference type="ChEBI" id="CHEBI:29108"/>
    </cofactor>
    <text evidence="12 14">Binds 2 calcium ions per subunit.</text>
</comment>
<dbReference type="PANTHER" id="PTHR31388">
    <property type="entry name" value="PEROXIDASE 72-RELATED"/>
    <property type="match status" value="1"/>
</dbReference>
<dbReference type="InterPro" id="IPR010255">
    <property type="entry name" value="Haem_peroxidase_sf"/>
</dbReference>
<feature type="binding site" description="axial binding residue" evidence="12">
    <location>
        <position position="145"/>
    </location>
    <ligand>
        <name>heme b</name>
        <dbReference type="ChEBI" id="CHEBI:60344"/>
    </ligand>
    <ligandPart>
        <name>Fe</name>
        <dbReference type="ChEBI" id="CHEBI:18248"/>
    </ligandPart>
</feature>